<dbReference type="EMBL" id="ML976054">
    <property type="protein sequence ID" value="KAF1940991.1"/>
    <property type="molecule type" value="Genomic_DNA"/>
</dbReference>
<keyword evidence="2" id="KW-1185">Reference proteome</keyword>
<accession>A0A6A5SK36</accession>
<dbReference type="Proteomes" id="UP000800038">
    <property type="component" value="Unassembled WGS sequence"/>
</dbReference>
<name>A0A6A5SK36_9PLEO</name>
<organism evidence="1 2">
    <name type="scientific">Clathrospora elynae</name>
    <dbReference type="NCBI Taxonomy" id="706981"/>
    <lineage>
        <taxon>Eukaryota</taxon>
        <taxon>Fungi</taxon>
        <taxon>Dikarya</taxon>
        <taxon>Ascomycota</taxon>
        <taxon>Pezizomycotina</taxon>
        <taxon>Dothideomycetes</taxon>
        <taxon>Pleosporomycetidae</taxon>
        <taxon>Pleosporales</taxon>
        <taxon>Diademaceae</taxon>
        <taxon>Clathrospora</taxon>
    </lineage>
</organism>
<proteinExistence type="predicted"/>
<evidence type="ECO:0000313" key="1">
    <source>
        <dbReference type="EMBL" id="KAF1940991.1"/>
    </source>
</evidence>
<dbReference type="AlphaFoldDB" id="A0A6A5SK36"/>
<evidence type="ECO:0000313" key="2">
    <source>
        <dbReference type="Proteomes" id="UP000800038"/>
    </source>
</evidence>
<reference evidence="1" key="1">
    <citation type="journal article" date="2020" name="Stud. Mycol.">
        <title>101 Dothideomycetes genomes: a test case for predicting lifestyles and emergence of pathogens.</title>
        <authorList>
            <person name="Haridas S."/>
            <person name="Albert R."/>
            <person name="Binder M."/>
            <person name="Bloem J."/>
            <person name="Labutti K."/>
            <person name="Salamov A."/>
            <person name="Andreopoulos B."/>
            <person name="Baker S."/>
            <person name="Barry K."/>
            <person name="Bills G."/>
            <person name="Bluhm B."/>
            <person name="Cannon C."/>
            <person name="Castanera R."/>
            <person name="Culley D."/>
            <person name="Daum C."/>
            <person name="Ezra D."/>
            <person name="Gonzalez J."/>
            <person name="Henrissat B."/>
            <person name="Kuo A."/>
            <person name="Liang C."/>
            <person name="Lipzen A."/>
            <person name="Lutzoni F."/>
            <person name="Magnuson J."/>
            <person name="Mondo S."/>
            <person name="Nolan M."/>
            <person name="Ohm R."/>
            <person name="Pangilinan J."/>
            <person name="Park H.-J."/>
            <person name="Ramirez L."/>
            <person name="Alfaro M."/>
            <person name="Sun H."/>
            <person name="Tritt A."/>
            <person name="Yoshinaga Y."/>
            <person name="Zwiers L.-H."/>
            <person name="Turgeon B."/>
            <person name="Goodwin S."/>
            <person name="Spatafora J."/>
            <person name="Crous P."/>
            <person name="Grigoriev I."/>
        </authorList>
    </citation>
    <scope>NUCLEOTIDE SEQUENCE</scope>
    <source>
        <strain evidence="1">CBS 161.51</strain>
    </source>
</reference>
<sequence length="77" mass="8835">MHATLPSFFDRSRRANHFRLTSATPGLLYIVGLLGLRSQLLFVALNEVGESKCLCEDRYHDAISKPQWKRRYISAVI</sequence>
<gene>
    <name evidence="1" type="ORF">EJ02DRAFT_211886</name>
</gene>
<protein>
    <submittedName>
        <fullName evidence="1">Uncharacterized protein</fullName>
    </submittedName>
</protein>